<gene>
    <name evidence="1" type="ORF">LCGC14_2576120</name>
</gene>
<comment type="caution">
    <text evidence="1">The sequence shown here is derived from an EMBL/GenBank/DDBJ whole genome shotgun (WGS) entry which is preliminary data.</text>
</comment>
<evidence type="ECO:0000313" key="1">
    <source>
        <dbReference type="EMBL" id="KKL08412.1"/>
    </source>
</evidence>
<reference evidence="1" key="1">
    <citation type="journal article" date="2015" name="Nature">
        <title>Complex archaea that bridge the gap between prokaryotes and eukaryotes.</title>
        <authorList>
            <person name="Spang A."/>
            <person name="Saw J.H."/>
            <person name="Jorgensen S.L."/>
            <person name="Zaremba-Niedzwiedzka K."/>
            <person name="Martijn J."/>
            <person name="Lind A.E."/>
            <person name="van Eijk R."/>
            <person name="Schleper C."/>
            <person name="Guy L."/>
            <person name="Ettema T.J."/>
        </authorList>
    </citation>
    <scope>NUCLEOTIDE SEQUENCE</scope>
</reference>
<organism evidence="1">
    <name type="scientific">marine sediment metagenome</name>
    <dbReference type="NCBI Taxonomy" id="412755"/>
    <lineage>
        <taxon>unclassified sequences</taxon>
        <taxon>metagenomes</taxon>
        <taxon>ecological metagenomes</taxon>
    </lineage>
</organism>
<sequence>MTLVDDMFAKRPNKHPVHTAIETLTEPEDVLRFQTDYRTYMELEGFTAEIADRDIGYILGYYGEMERELWYGTLGIDHPIFGDRASLKEIEKKLNK</sequence>
<name>A0A0F9B3R0_9ZZZZ</name>
<accession>A0A0F9B3R0</accession>
<dbReference type="AlphaFoldDB" id="A0A0F9B3R0"/>
<proteinExistence type="predicted"/>
<protein>
    <submittedName>
        <fullName evidence="1">Uncharacterized protein</fullName>
    </submittedName>
</protein>
<dbReference type="EMBL" id="LAZR01042885">
    <property type="protein sequence ID" value="KKL08412.1"/>
    <property type="molecule type" value="Genomic_DNA"/>
</dbReference>